<keyword evidence="3 4" id="KW-0949">S-adenosyl-L-methionine</keyword>
<dbReference type="GO" id="GO:0042054">
    <property type="term" value="F:histone methyltransferase activity"/>
    <property type="evidence" value="ECO:0007669"/>
    <property type="project" value="TreeGrafter"/>
</dbReference>
<evidence type="ECO:0000256" key="2">
    <source>
        <dbReference type="ARBA" id="ARBA00022679"/>
    </source>
</evidence>
<dbReference type="GO" id="GO:0035241">
    <property type="term" value="F:protein-arginine omega-N monomethyltransferase activity"/>
    <property type="evidence" value="ECO:0007669"/>
    <property type="project" value="TreeGrafter"/>
</dbReference>
<evidence type="ECO:0000313" key="7">
    <source>
        <dbReference type="EMBL" id="EDW72736.1"/>
    </source>
</evidence>
<proteinExistence type="predicted"/>
<sequence length="331" mass="37798">MEAEESVISPSVYLEFLATQEVIMRDYVMLDFKDAMEANGQLFENAVVLEIGCGSALLSMWAARLGAARVIAQEPTPVAQVARQLVSQNQLDHIIEVIEGDIKEITMPVNKFDVIISKWMGACLMYNKSLDAVLYARDKWLKSDGYIFPCNARLYLTAATENRNYVPPKRFWSRFAGLNMSYASQIVQRMPLVAAVPADQLLAKSELLKTFDLMTLKRNDLSFTTKFCLPIVRKCIAHWFVVYFEFDFPHNDGVKTISTSPLAPCTQWKQTLFHIDEHLPLCVNDTISGLFVVKRGDRHLDFDINWRCQNDLINIRMHKQICRMQGKAANM</sequence>
<evidence type="ECO:0000259" key="5">
    <source>
        <dbReference type="Pfam" id="PF13649"/>
    </source>
</evidence>
<dbReference type="OMA" id="MGACLMY"/>
<protein>
    <submittedName>
        <fullName evidence="7">Uncharacterized protein</fullName>
        <ecNumber evidence="7">2.1.1.-</ecNumber>
    </submittedName>
</protein>
<dbReference type="GO" id="GO:0005634">
    <property type="term" value="C:nucleus"/>
    <property type="evidence" value="ECO:0007669"/>
    <property type="project" value="TreeGrafter"/>
</dbReference>
<dbReference type="GO" id="GO:0032259">
    <property type="term" value="P:methylation"/>
    <property type="evidence" value="ECO:0007669"/>
    <property type="project" value="UniProtKB-KW"/>
</dbReference>
<dbReference type="PANTHER" id="PTHR11006">
    <property type="entry name" value="PROTEIN ARGININE N-METHYLTRANSFERASE"/>
    <property type="match status" value="1"/>
</dbReference>
<dbReference type="HOGENOM" id="CLU_017375_1_0_1"/>
<reference evidence="7 8" key="1">
    <citation type="journal article" date="2007" name="Nature">
        <title>Evolution of genes and genomes on the Drosophila phylogeny.</title>
        <authorList>
            <consortium name="Drosophila 12 Genomes Consortium"/>
            <person name="Clark A.G."/>
            <person name="Eisen M.B."/>
            <person name="Smith D.R."/>
            <person name="Bergman C.M."/>
            <person name="Oliver B."/>
            <person name="Markow T.A."/>
            <person name="Kaufman T.C."/>
            <person name="Kellis M."/>
            <person name="Gelbart W."/>
            <person name="Iyer V.N."/>
            <person name="Pollard D.A."/>
            <person name="Sackton T.B."/>
            <person name="Larracuente A.M."/>
            <person name="Singh N.D."/>
            <person name="Abad J.P."/>
            <person name="Abt D.N."/>
            <person name="Adryan B."/>
            <person name="Aguade M."/>
            <person name="Akashi H."/>
            <person name="Anderson W.W."/>
            <person name="Aquadro C.F."/>
            <person name="Ardell D.H."/>
            <person name="Arguello R."/>
            <person name="Artieri C.G."/>
            <person name="Barbash D.A."/>
            <person name="Barker D."/>
            <person name="Barsanti P."/>
            <person name="Batterham P."/>
            <person name="Batzoglou S."/>
            <person name="Begun D."/>
            <person name="Bhutkar A."/>
            <person name="Blanco E."/>
            <person name="Bosak S.A."/>
            <person name="Bradley R.K."/>
            <person name="Brand A.D."/>
            <person name="Brent M.R."/>
            <person name="Brooks A.N."/>
            <person name="Brown R.H."/>
            <person name="Butlin R.K."/>
            <person name="Caggese C."/>
            <person name="Calvi B.R."/>
            <person name="Bernardo de Carvalho A."/>
            <person name="Caspi A."/>
            <person name="Castrezana S."/>
            <person name="Celniker S.E."/>
            <person name="Chang J.L."/>
            <person name="Chapple C."/>
            <person name="Chatterji S."/>
            <person name="Chinwalla A."/>
            <person name="Civetta A."/>
            <person name="Clifton S.W."/>
            <person name="Comeron J.M."/>
            <person name="Costello J.C."/>
            <person name="Coyne J.A."/>
            <person name="Daub J."/>
            <person name="David R.G."/>
            <person name="Delcher A.L."/>
            <person name="Delehaunty K."/>
            <person name="Do C.B."/>
            <person name="Ebling H."/>
            <person name="Edwards K."/>
            <person name="Eickbush T."/>
            <person name="Evans J.D."/>
            <person name="Filipski A."/>
            <person name="Findeiss S."/>
            <person name="Freyhult E."/>
            <person name="Fulton L."/>
            <person name="Fulton R."/>
            <person name="Garcia A.C."/>
            <person name="Gardiner A."/>
            <person name="Garfield D.A."/>
            <person name="Garvin B.E."/>
            <person name="Gibson G."/>
            <person name="Gilbert D."/>
            <person name="Gnerre S."/>
            <person name="Godfrey J."/>
            <person name="Good R."/>
            <person name="Gotea V."/>
            <person name="Gravely B."/>
            <person name="Greenberg A.J."/>
            <person name="Griffiths-Jones S."/>
            <person name="Gross S."/>
            <person name="Guigo R."/>
            <person name="Gustafson E.A."/>
            <person name="Haerty W."/>
            <person name="Hahn M.W."/>
            <person name="Halligan D.L."/>
            <person name="Halpern A.L."/>
            <person name="Halter G.M."/>
            <person name="Han M.V."/>
            <person name="Heger A."/>
            <person name="Hillier L."/>
            <person name="Hinrichs A.S."/>
            <person name="Holmes I."/>
            <person name="Hoskins R.A."/>
            <person name="Hubisz M.J."/>
            <person name="Hultmark D."/>
            <person name="Huntley M.A."/>
            <person name="Jaffe D.B."/>
            <person name="Jagadeeshan S."/>
            <person name="Jeck W.R."/>
            <person name="Johnson J."/>
            <person name="Jones C.D."/>
            <person name="Jordan W.C."/>
            <person name="Karpen G.H."/>
            <person name="Kataoka E."/>
            <person name="Keightley P.D."/>
            <person name="Kheradpour P."/>
            <person name="Kirkness E.F."/>
            <person name="Koerich L.B."/>
            <person name="Kristiansen K."/>
            <person name="Kudrna D."/>
            <person name="Kulathinal R.J."/>
            <person name="Kumar S."/>
            <person name="Kwok R."/>
            <person name="Lander E."/>
            <person name="Langley C.H."/>
            <person name="Lapoint R."/>
            <person name="Lazzaro B.P."/>
            <person name="Lee S.J."/>
            <person name="Levesque L."/>
            <person name="Li R."/>
            <person name="Lin C.F."/>
            <person name="Lin M.F."/>
            <person name="Lindblad-Toh K."/>
            <person name="Llopart A."/>
            <person name="Long M."/>
            <person name="Low L."/>
            <person name="Lozovsky E."/>
            <person name="Lu J."/>
            <person name="Luo M."/>
            <person name="Machado C.A."/>
            <person name="Makalowski W."/>
            <person name="Marzo M."/>
            <person name="Matsuda M."/>
            <person name="Matzkin L."/>
            <person name="McAllister B."/>
            <person name="McBride C.S."/>
            <person name="McKernan B."/>
            <person name="McKernan K."/>
            <person name="Mendez-Lago M."/>
            <person name="Minx P."/>
            <person name="Mollenhauer M.U."/>
            <person name="Montooth K."/>
            <person name="Mount S.M."/>
            <person name="Mu X."/>
            <person name="Myers E."/>
            <person name="Negre B."/>
            <person name="Newfeld S."/>
            <person name="Nielsen R."/>
            <person name="Noor M.A."/>
            <person name="O'Grady P."/>
            <person name="Pachter L."/>
            <person name="Papaceit M."/>
            <person name="Parisi M.J."/>
            <person name="Parisi M."/>
            <person name="Parts L."/>
            <person name="Pedersen J.S."/>
            <person name="Pesole G."/>
            <person name="Phillippy A.M."/>
            <person name="Ponting C.P."/>
            <person name="Pop M."/>
            <person name="Porcelli D."/>
            <person name="Powell J.R."/>
            <person name="Prohaska S."/>
            <person name="Pruitt K."/>
            <person name="Puig M."/>
            <person name="Quesneville H."/>
            <person name="Ram K.R."/>
            <person name="Rand D."/>
            <person name="Rasmussen M.D."/>
            <person name="Reed L.K."/>
            <person name="Reenan R."/>
            <person name="Reily A."/>
            <person name="Remington K.A."/>
            <person name="Rieger T.T."/>
            <person name="Ritchie M.G."/>
            <person name="Robin C."/>
            <person name="Rogers Y.H."/>
            <person name="Rohde C."/>
            <person name="Rozas J."/>
            <person name="Rubenfield M.J."/>
            <person name="Ruiz A."/>
            <person name="Russo S."/>
            <person name="Salzberg S.L."/>
            <person name="Sanchez-Gracia A."/>
            <person name="Saranga D.J."/>
            <person name="Sato H."/>
            <person name="Schaeffer S.W."/>
            <person name="Schatz M.C."/>
            <person name="Schlenke T."/>
            <person name="Schwartz R."/>
            <person name="Segarra C."/>
            <person name="Singh R.S."/>
            <person name="Sirot L."/>
            <person name="Sirota M."/>
            <person name="Sisneros N.B."/>
            <person name="Smith C.D."/>
            <person name="Smith T.F."/>
            <person name="Spieth J."/>
            <person name="Stage D.E."/>
            <person name="Stark A."/>
            <person name="Stephan W."/>
            <person name="Strausberg R.L."/>
            <person name="Strempel S."/>
            <person name="Sturgill D."/>
            <person name="Sutton G."/>
            <person name="Sutton G.G."/>
            <person name="Tao W."/>
            <person name="Teichmann S."/>
            <person name="Tobari Y.N."/>
            <person name="Tomimura Y."/>
            <person name="Tsolas J.M."/>
            <person name="Valente V.L."/>
            <person name="Venter E."/>
            <person name="Venter J.C."/>
            <person name="Vicario S."/>
            <person name="Vieira F.G."/>
            <person name="Vilella A.J."/>
            <person name="Villasante A."/>
            <person name="Walenz B."/>
            <person name="Wang J."/>
            <person name="Wasserman M."/>
            <person name="Watts T."/>
            <person name="Wilson D."/>
            <person name="Wilson R.K."/>
            <person name="Wing R.A."/>
            <person name="Wolfner M.F."/>
            <person name="Wong A."/>
            <person name="Wong G.K."/>
            <person name="Wu C.I."/>
            <person name="Wu G."/>
            <person name="Yamamoto D."/>
            <person name="Yang H.P."/>
            <person name="Yang S.P."/>
            <person name="Yorke J.A."/>
            <person name="Yoshida K."/>
            <person name="Zdobnov E."/>
            <person name="Zhang P."/>
            <person name="Zhang Y."/>
            <person name="Zimin A.V."/>
            <person name="Baldwin J."/>
            <person name="Abdouelleil A."/>
            <person name="Abdulkadir J."/>
            <person name="Abebe A."/>
            <person name="Abera B."/>
            <person name="Abreu J."/>
            <person name="Acer S.C."/>
            <person name="Aftuck L."/>
            <person name="Alexander A."/>
            <person name="An P."/>
            <person name="Anderson E."/>
            <person name="Anderson S."/>
            <person name="Arachi H."/>
            <person name="Azer M."/>
            <person name="Bachantsang P."/>
            <person name="Barry A."/>
            <person name="Bayul T."/>
            <person name="Berlin A."/>
            <person name="Bessette D."/>
            <person name="Bloom T."/>
            <person name="Blye J."/>
            <person name="Boguslavskiy L."/>
            <person name="Bonnet C."/>
            <person name="Boukhgalter B."/>
            <person name="Bourzgui I."/>
            <person name="Brown A."/>
            <person name="Cahill P."/>
            <person name="Channer S."/>
            <person name="Cheshatsang Y."/>
            <person name="Chuda L."/>
            <person name="Citroen M."/>
            <person name="Collymore A."/>
            <person name="Cooke P."/>
            <person name="Costello M."/>
            <person name="D'Aco K."/>
            <person name="Daza R."/>
            <person name="De Haan G."/>
            <person name="DeGray S."/>
            <person name="DeMaso C."/>
            <person name="Dhargay N."/>
            <person name="Dooley K."/>
            <person name="Dooley E."/>
            <person name="Doricent M."/>
            <person name="Dorje P."/>
            <person name="Dorjee K."/>
            <person name="Dupes A."/>
            <person name="Elong R."/>
            <person name="Falk J."/>
            <person name="Farina A."/>
            <person name="Faro S."/>
            <person name="Ferguson D."/>
            <person name="Fisher S."/>
            <person name="Foley C.D."/>
            <person name="Franke A."/>
            <person name="Friedrich D."/>
            <person name="Gadbois L."/>
            <person name="Gearin G."/>
            <person name="Gearin C.R."/>
            <person name="Giannoukos G."/>
            <person name="Goode T."/>
            <person name="Graham J."/>
            <person name="Grandbois E."/>
            <person name="Grewal S."/>
            <person name="Gyaltsen K."/>
            <person name="Hafez N."/>
            <person name="Hagos B."/>
            <person name="Hall J."/>
            <person name="Henson C."/>
            <person name="Hollinger A."/>
            <person name="Honan T."/>
            <person name="Huard M.D."/>
            <person name="Hughes L."/>
            <person name="Hurhula B."/>
            <person name="Husby M.E."/>
            <person name="Kamat A."/>
            <person name="Kanga B."/>
            <person name="Kashin S."/>
            <person name="Khazanovich D."/>
            <person name="Kisner P."/>
            <person name="Lance K."/>
            <person name="Lara M."/>
            <person name="Lee W."/>
            <person name="Lennon N."/>
            <person name="Letendre F."/>
            <person name="LeVine R."/>
            <person name="Lipovsky A."/>
            <person name="Liu X."/>
            <person name="Liu J."/>
            <person name="Liu S."/>
            <person name="Lokyitsang T."/>
            <person name="Lokyitsang Y."/>
            <person name="Lubonja R."/>
            <person name="Lui A."/>
            <person name="MacDonald P."/>
            <person name="Magnisalis V."/>
            <person name="Maru K."/>
            <person name="Matthews C."/>
            <person name="McCusker W."/>
            <person name="McDonough S."/>
            <person name="Mehta T."/>
            <person name="Meldrim J."/>
            <person name="Meneus L."/>
            <person name="Mihai O."/>
            <person name="Mihalev A."/>
            <person name="Mihova T."/>
            <person name="Mittelman R."/>
            <person name="Mlenga V."/>
            <person name="Montmayeur A."/>
            <person name="Mulrain L."/>
            <person name="Navidi A."/>
            <person name="Naylor J."/>
            <person name="Negash T."/>
            <person name="Nguyen T."/>
            <person name="Nguyen N."/>
            <person name="Nicol R."/>
            <person name="Norbu C."/>
            <person name="Norbu N."/>
            <person name="Novod N."/>
            <person name="O'Neill B."/>
            <person name="Osman S."/>
            <person name="Markiewicz E."/>
            <person name="Oyono O.L."/>
            <person name="Patti C."/>
            <person name="Phunkhang P."/>
            <person name="Pierre F."/>
            <person name="Priest M."/>
            <person name="Raghuraman S."/>
            <person name="Rege F."/>
            <person name="Reyes R."/>
            <person name="Rise C."/>
            <person name="Rogov P."/>
            <person name="Ross K."/>
            <person name="Ryan E."/>
            <person name="Settipalli S."/>
            <person name="Shea T."/>
            <person name="Sherpa N."/>
            <person name="Shi L."/>
            <person name="Shih D."/>
            <person name="Sparrow T."/>
            <person name="Spaulding J."/>
            <person name="Stalker J."/>
            <person name="Stange-Thomann N."/>
            <person name="Stavropoulos S."/>
            <person name="Stone C."/>
            <person name="Strader C."/>
            <person name="Tesfaye S."/>
            <person name="Thomson T."/>
            <person name="Thoulutsang Y."/>
            <person name="Thoulutsang D."/>
            <person name="Topham K."/>
            <person name="Topping I."/>
            <person name="Tsamla T."/>
            <person name="Vassiliev H."/>
            <person name="Vo A."/>
            <person name="Wangchuk T."/>
            <person name="Wangdi T."/>
            <person name="Weiand M."/>
            <person name="Wilkinson J."/>
            <person name="Wilson A."/>
            <person name="Yadav S."/>
            <person name="Young G."/>
            <person name="Yu Q."/>
            <person name="Zembek L."/>
            <person name="Zhong D."/>
            <person name="Zimmer A."/>
            <person name="Zwirko Z."/>
            <person name="Jaffe D.B."/>
            <person name="Alvarez P."/>
            <person name="Brockman W."/>
            <person name="Butler J."/>
            <person name="Chin C."/>
            <person name="Gnerre S."/>
            <person name="Grabherr M."/>
            <person name="Kleber M."/>
            <person name="Mauceli E."/>
            <person name="MacCallum I."/>
        </authorList>
    </citation>
    <scope>NUCLEOTIDE SEQUENCE [LARGE SCALE GENOMIC DNA]</scope>
    <source>
        <strain evidence="8">Tucson 14030-0811.24</strain>
    </source>
</reference>
<dbReference type="AlphaFoldDB" id="B4MKN0"/>
<keyword evidence="8" id="KW-1185">Reference proteome</keyword>
<feature type="domain" description="Protein arginine N-methyltransferase" evidence="6">
    <location>
        <begin position="152"/>
        <end position="309"/>
    </location>
</feature>
<dbReference type="Pfam" id="PF13649">
    <property type="entry name" value="Methyltransf_25"/>
    <property type="match status" value="1"/>
</dbReference>
<keyword evidence="2 4" id="KW-0808">Transferase</keyword>
<dbReference type="GO" id="GO:0035242">
    <property type="term" value="F:protein-arginine omega-N asymmetric methyltransferase activity"/>
    <property type="evidence" value="ECO:0007669"/>
    <property type="project" value="TreeGrafter"/>
</dbReference>
<dbReference type="EMBL" id="CH963847">
    <property type="protein sequence ID" value="EDW72736.1"/>
    <property type="molecule type" value="Genomic_DNA"/>
</dbReference>
<dbReference type="Gene3D" id="2.70.160.11">
    <property type="entry name" value="Hnrnp arginine n-methyltransferase1"/>
    <property type="match status" value="1"/>
</dbReference>
<evidence type="ECO:0000313" key="8">
    <source>
        <dbReference type="Proteomes" id="UP000007798"/>
    </source>
</evidence>
<dbReference type="Proteomes" id="UP000007798">
    <property type="component" value="Unassembled WGS sequence"/>
</dbReference>
<gene>
    <name evidence="7" type="primary">Dwil\GK17166</name>
    <name evidence="7" type="ORF">Dwil_GK17166</name>
</gene>
<dbReference type="InterPro" id="IPR055135">
    <property type="entry name" value="PRMT_dom"/>
</dbReference>
<dbReference type="PROSITE" id="PS51678">
    <property type="entry name" value="SAM_MT_PRMT"/>
    <property type="match status" value="1"/>
</dbReference>
<dbReference type="PANTHER" id="PTHR11006:SF124">
    <property type="entry name" value="ARGININE METHYLTRANSFERASE 1-RELATED"/>
    <property type="match status" value="1"/>
</dbReference>
<evidence type="ECO:0000259" key="6">
    <source>
        <dbReference type="Pfam" id="PF22528"/>
    </source>
</evidence>
<dbReference type="InterPro" id="IPR041698">
    <property type="entry name" value="Methyltransf_25"/>
</dbReference>
<dbReference type="CDD" id="cd02440">
    <property type="entry name" value="AdoMet_MTases"/>
    <property type="match status" value="1"/>
</dbReference>
<dbReference type="InParanoid" id="B4MKN0"/>
<dbReference type="STRING" id="7260.B4MKN0"/>
<accession>B4MKN0</accession>
<evidence type="ECO:0000256" key="1">
    <source>
        <dbReference type="ARBA" id="ARBA00022603"/>
    </source>
</evidence>
<dbReference type="PhylomeDB" id="B4MKN0"/>
<name>B4MKN0_DROWI</name>
<evidence type="ECO:0000256" key="3">
    <source>
        <dbReference type="ARBA" id="ARBA00022691"/>
    </source>
</evidence>
<organism evidence="7 8">
    <name type="scientific">Drosophila willistoni</name>
    <name type="common">Fruit fly</name>
    <dbReference type="NCBI Taxonomy" id="7260"/>
    <lineage>
        <taxon>Eukaryota</taxon>
        <taxon>Metazoa</taxon>
        <taxon>Ecdysozoa</taxon>
        <taxon>Arthropoda</taxon>
        <taxon>Hexapoda</taxon>
        <taxon>Insecta</taxon>
        <taxon>Pterygota</taxon>
        <taxon>Neoptera</taxon>
        <taxon>Endopterygota</taxon>
        <taxon>Diptera</taxon>
        <taxon>Brachycera</taxon>
        <taxon>Muscomorpha</taxon>
        <taxon>Ephydroidea</taxon>
        <taxon>Drosophilidae</taxon>
        <taxon>Drosophila</taxon>
        <taxon>Sophophora</taxon>
    </lineage>
</organism>
<keyword evidence="1 4" id="KW-0489">Methyltransferase</keyword>
<dbReference type="Gene3D" id="3.40.50.150">
    <property type="entry name" value="Vaccinia Virus protein VP39"/>
    <property type="match status" value="1"/>
</dbReference>
<evidence type="ECO:0000256" key="4">
    <source>
        <dbReference type="PROSITE-ProRule" id="PRU01015"/>
    </source>
</evidence>
<feature type="domain" description="Methyltransferase" evidence="5">
    <location>
        <begin position="48"/>
        <end position="145"/>
    </location>
</feature>
<dbReference type="Pfam" id="PF22528">
    <property type="entry name" value="PRMT_C"/>
    <property type="match status" value="1"/>
</dbReference>
<dbReference type="InterPro" id="IPR025799">
    <property type="entry name" value="Arg_MeTrfase"/>
</dbReference>
<dbReference type="InterPro" id="IPR029063">
    <property type="entry name" value="SAM-dependent_MTases_sf"/>
</dbReference>
<dbReference type="KEGG" id="dwi:6638946"/>
<dbReference type="eggNOG" id="KOG1499">
    <property type="taxonomic scope" value="Eukaryota"/>
</dbReference>
<dbReference type="EC" id="2.1.1.-" evidence="7"/>
<dbReference type="SUPFAM" id="SSF53335">
    <property type="entry name" value="S-adenosyl-L-methionine-dependent methyltransferases"/>
    <property type="match status" value="1"/>
</dbReference>
<dbReference type="OrthoDB" id="7852941at2759"/>